<evidence type="ECO:0000313" key="1">
    <source>
        <dbReference type="EMBL" id="HGT82174.1"/>
    </source>
</evidence>
<proteinExistence type="predicted"/>
<dbReference type="AlphaFoldDB" id="A0A7J3M1P6"/>
<dbReference type="Pfam" id="PF02632">
    <property type="entry name" value="BioY"/>
    <property type="match status" value="1"/>
</dbReference>
<accession>A0A7J3M1P6</accession>
<dbReference type="GO" id="GO:0005886">
    <property type="term" value="C:plasma membrane"/>
    <property type="evidence" value="ECO:0007669"/>
    <property type="project" value="InterPro"/>
</dbReference>
<dbReference type="InterPro" id="IPR003784">
    <property type="entry name" value="BioY"/>
</dbReference>
<reference evidence="1" key="1">
    <citation type="journal article" date="2020" name="mSystems">
        <title>Genome- and Community-Level Interaction Insights into Carbon Utilization and Element Cycling Functions of Hydrothermarchaeota in Hydrothermal Sediment.</title>
        <authorList>
            <person name="Zhou Z."/>
            <person name="Liu Y."/>
            <person name="Xu W."/>
            <person name="Pan J."/>
            <person name="Luo Z.H."/>
            <person name="Li M."/>
        </authorList>
    </citation>
    <scope>NUCLEOTIDE SEQUENCE [LARGE SCALE GENOMIC DNA]</scope>
    <source>
        <strain evidence="1">SpSt-587</strain>
    </source>
</reference>
<gene>
    <name evidence="1" type="ORF">ENT52_00350</name>
</gene>
<dbReference type="EMBL" id="DSYZ01000012">
    <property type="protein sequence ID" value="HGT82174.1"/>
    <property type="molecule type" value="Genomic_DNA"/>
</dbReference>
<name>A0A7J3M1P6_ARCFL</name>
<protein>
    <recommendedName>
        <fullName evidence="2">Biotin transporter BioY</fullName>
    </recommendedName>
</protein>
<evidence type="ECO:0008006" key="2">
    <source>
        <dbReference type="Google" id="ProtNLM"/>
    </source>
</evidence>
<dbReference type="Gene3D" id="1.10.1760.20">
    <property type="match status" value="1"/>
</dbReference>
<organism evidence="1">
    <name type="scientific">Archaeoglobus fulgidus</name>
    <dbReference type="NCBI Taxonomy" id="2234"/>
    <lineage>
        <taxon>Archaea</taxon>
        <taxon>Methanobacteriati</taxon>
        <taxon>Methanobacteriota</taxon>
        <taxon>Archaeoglobi</taxon>
        <taxon>Archaeoglobales</taxon>
        <taxon>Archaeoglobaceae</taxon>
        <taxon>Archaeoglobus</taxon>
    </lineage>
</organism>
<sequence length="78" mass="8391">MLFANFAIIHGLGCLWLYSWLIATGQGVTILDVLIMGSLPFVPGDLAKILAVSATGRLITPKIAYNGEVDAGKKYRLL</sequence>
<comment type="caution">
    <text evidence="1">The sequence shown here is derived from an EMBL/GenBank/DDBJ whole genome shotgun (WGS) entry which is preliminary data.</text>
</comment>
<dbReference type="GO" id="GO:0015225">
    <property type="term" value="F:biotin transmembrane transporter activity"/>
    <property type="evidence" value="ECO:0007669"/>
    <property type="project" value="InterPro"/>
</dbReference>